<dbReference type="GO" id="GO:0005615">
    <property type="term" value="C:extracellular space"/>
    <property type="evidence" value="ECO:0007669"/>
    <property type="project" value="TreeGrafter"/>
</dbReference>
<protein>
    <recommendedName>
        <fullName evidence="17">Aminopeptidase</fullName>
        <ecNumber evidence="17">3.4.11.-</ecNumber>
    </recommendedName>
</protein>
<dbReference type="EC" id="3.4.11.-" evidence="17"/>
<feature type="binding site" evidence="15">
    <location>
        <position position="329"/>
    </location>
    <ligand>
        <name>Zn(2+)</name>
        <dbReference type="ChEBI" id="CHEBI:29105"/>
        <note>catalytic</note>
    </ligand>
</feature>
<keyword evidence="5" id="KW-0812">Transmembrane</keyword>
<evidence type="ECO:0000256" key="4">
    <source>
        <dbReference type="ARBA" id="ARBA00022670"/>
    </source>
</evidence>
<evidence type="ECO:0000256" key="2">
    <source>
        <dbReference type="ARBA" id="ARBA00010136"/>
    </source>
</evidence>
<dbReference type="InterPro" id="IPR050344">
    <property type="entry name" value="Peptidase_M1_aminopeptidases"/>
</dbReference>
<sequence>MAAAAVSPSSVSPDEHRLPLDVKPVHYDLTIRTDLEKLEFDGWAAIKLNVQKETTKLVFHSSGLEISDIVLHNQSANVTEKPTSQSLDPATERAIVEFPSSLQGGSTVVLQLKFQGPLTADMMGYYRSSWKNEGKEEYYSLTQFEPTAARRGFPCWDEPLLKATYSISLISRSDSVNLSNMNAVSEEAYASEDKPGDWKITRFAKSPPMSTYLVAYANGPFAHLEDSYVSPLSGTKRPLRIYATKDSIHQAQFALDIKRKVLPLYEKMFDIEYPLPKLDTLIANDYDAGAMENWGLITGRTSSFCLDPTKVGVAAQKRVASIQSHEVAHMWFGDITTMAWWDNLYLNEGFATLMGEIMMIDKIYPEWNVHSEFINDHLNRALSLDAKLSSHPIEVECPDANQINQIFDSLSYSKAASVLRMLAAYVGEEKFLHGVSIYLKEHLFGNSVSSDLWDGISKSAGHDVTTMMNTWVSKMGFPVVTVKETPKSIIVRQDRFLETGHPEEKDNQTIWQIPLFLAHVGEGGKLQVDRSIVLNEREMTIPLDTSKPYKLNSDTSSVCRVLYPPERLSQIAQEAAKKDSLFSLNDRIGLVHDVFALAKAGHAEISTALDLVNNLRKEEEEFLVWQGMRDKVNELVGVWWEDDHIHDLFCRFRRMYSPIIAKLGYDYKDDESPSIKQLRTLAVGGAAAAGDPPVVAELQKRFNHMLATGDDSGIALDLESAVYTTVVKHGGKKEYDAVKAIFENPRTPTTRQAAVGGLCYASSPELVDQTFKYILTDVKEQDYYIFFANLAFNRSTTRRMVSFLKEHYDDIYERFSKNTQLNLLISYSFKRLATEADAKDVEEFFKDKDVSKFNLVLHQTLDTIRSNAALIERSTDDVVRYLESWAQNAKM</sequence>
<dbReference type="InterPro" id="IPR001930">
    <property type="entry name" value="Peptidase_M1"/>
</dbReference>
<evidence type="ECO:0000259" key="20">
    <source>
        <dbReference type="Pfam" id="PF17900"/>
    </source>
</evidence>
<dbReference type="FunFam" id="2.60.40.1730:FF:000012">
    <property type="entry name" value="Aminopeptidase N"/>
    <property type="match status" value="1"/>
</dbReference>
<comment type="cofactor">
    <cofactor evidence="15 17">
        <name>Zn(2+)</name>
        <dbReference type="ChEBI" id="CHEBI:29105"/>
    </cofactor>
    <text evidence="15 17">Binds 1 zinc ion per subunit.</text>
</comment>
<comment type="similarity">
    <text evidence="2 17">Belongs to the peptidase M1 family.</text>
</comment>
<keyword evidence="12" id="KW-0472">Membrane</keyword>
<evidence type="ECO:0000256" key="15">
    <source>
        <dbReference type="PIRSR" id="PIRSR634016-3"/>
    </source>
</evidence>
<evidence type="ECO:0000259" key="19">
    <source>
        <dbReference type="Pfam" id="PF11838"/>
    </source>
</evidence>
<dbReference type="SUPFAM" id="SSF55486">
    <property type="entry name" value="Metalloproteases ('zincins'), catalytic domain"/>
    <property type="match status" value="1"/>
</dbReference>
<keyword evidence="3 17" id="KW-0031">Aminopeptidase</keyword>
<dbReference type="EMBL" id="KQ085893">
    <property type="protein sequence ID" value="KLO18524.1"/>
    <property type="molecule type" value="Genomic_DNA"/>
</dbReference>
<evidence type="ECO:0000256" key="7">
    <source>
        <dbReference type="ARBA" id="ARBA00022801"/>
    </source>
</evidence>
<dbReference type="Pfam" id="PF11838">
    <property type="entry name" value="ERAP1_C"/>
    <property type="match status" value="1"/>
</dbReference>
<keyword evidence="10" id="KW-1133">Transmembrane helix</keyword>
<evidence type="ECO:0000256" key="11">
    <source>
        <dbReference type="ARBA" id="ARBA00023049"/>
    </source>
</evidence>
<name>A0A0H2S3G5_9AGAM</name>
<dbReference type="InterPro" id="IPR027268">
    <property type="entry name" value="Peptidase_M4/M1_CTD_sf"/>
</dbReference>
<proteinExistence type="inferred from homology"/>
<evidence type="ECO:0000256" key="14">
    <source>
        <dbReference type="PIRSR" id="PIRSR634016-1"/>
    </source>
</evidence>
<comment type="subcellular location">
    <subcellularLocation>
        <location evidence="1">Membrane</location>
        <topology evidence="1">Single-pass type II membrane protein</topology>
    </subcellularLocation>
</comment>
<feature type="domain" description="Aminopeptidase N-like N-terminal" evidence="20">
    <location>
        <begin position="23"/>
        <end position="213"/>
    </location>
</feature>
<feature type="active site" description="Proton acceptor" evidence="14">
    <location>
        <position position="326"/>
    </location>
</feature>
<keyword evidence="11 17" id="KW-0482">Metalloprotease</keyword>
<dbReference type="AlphaFoldDB" id="A0A0H2S3G5"/>
<evidence type="ECO:0000256" key="17">
    <source>
        <dbReference type="RuleBase" id="RU364040"/>
    </source>
</evidence>
<evidence type="ECO:0000256" key="13">
    <source>
        <dbReference type="ARBA" id="ARBA00023180"/>
    </source>
</evidence>
<feature type="binding site" evidence="15">
    <location>
        <position position="348"/>
    </location>
    <ligand>
        <name>Zn(2+)</name>
        <dbReference type="ChEBI" id="CHEBI:29105"/>
        <note>catalytic</note>
    </ligand>
</feature>
<feature type="domain" description="ERAP1-like C-terminal" evidence="19">
    <location>
        <begin position="549"/>
        <end position="865"/>
    </location>
</feature>
<keyword evidence="7 17" id="KW-0378">Hydrolase</keyword>
<evidence type="ECO:0000256" key="12">
    <source>
        <dbReference type="ARBA" id="ARBA00023136"/>
    </source>
</evidence>
<evidence type="ECO:0000256" key="9">
    <source>
        <dbReference type="ARBA" id="ARBA00022968"/>
    </source>
</evidence>
<dbReference type="InterPro" id="IPR042097">
    <property type="entry name" value="Aminopeptidase_N-like_N_sf"/>
</dbReference>
<gene>
    <name evidence="21" type="ORF">SCHPADRAFT_899548</name>
</gene>
<dbReference type="GO" id="GO:0016020">
    <property type="term" value="C:membrane"/>
    <property type="evidence" value="ECO:0007669"/>
    <property type="project" value="UniProtKB-SubCell"/>
</dbReference>
<dbReference type="SUPFAM" id="SSF63737">
    <property type="entry name" value="Leukotriene A4 hydrolase N-terminal domain"/>
    <property type="match status" value="1"/>
</dbReference>
<dbReference type="PANTHER" id="PTHR11533:SF174">
    <property type="entry name" value="PUROMYCIN-SENSITIVE AMINOPEPTIDASE-RELATED"/>
    <property type="match status" value="1"/>
</dbReference>
<keyword evidence="22" id="KW-1185">Reference proteome</keyword>
<dbReference type="PRINTS" id="PR00756">
    <property type="entry name" value="ALADIPTASE"/>
</dbReference>
<feature type="domain" description="Peptidase M1 membrane alanine aminopeptidase" evidence="18">
    <location>
        <begin position="253"/>
        <end position="471"/>
    </location>
</feature>
<dbReference type="InterPro" id="IPR024571">
    <property type="entry name" value="ERAP1-like_C_dom"/>
</dbReference>
<evidence type="ECO:0000256" key="8">
    <source>
        <dbReference type="ARBA" id="ARBA00022833"/>
    </source>
</evidence>
<keyword evidence="13" id="KW-0325">Glycoprotein</keyword>
<dbReference type="OrthoDB" id="10031169at2759"/>
<evidence type="ECO:0000256" key="10">
    <source>
        <dbReference type="ARBA" id="ARBA00022989"/>
    </source>
</evidence>
<dbReference type="CDD" id="cd09601">
    <property type="entry name" value="M1_APN-Q_like"/>
    <property type="match status" value="1"/>
</dbReference>
<evidence type="ECO:0000256" key="5">
    <source>
        <dbReference type="ARBA" id="ARBA00022692"/>
    </source>
</evidence>
<dbReference type="GO" id="GO:0070006">
    <property type="term" value="F:metalloaminopeptidase activity"/>
    <property type="evidence" value="ECO:0007669"/>
    <property type="project" value="TreeGrafter"/>
</dbReference>
<evidence type="ECO:0000256" key="6">
    <source>
        <dbReference type="ARBA" id="ARBA00022723"/>
    </source>
</evidence>
<evidence type="ECO:0000256" key="16">
    <source>
        <dbReference type="PIRSR" id="PIRSR634016-4"/>
    </source>
</evidence>
<keyword evidence="4 17" id="KW-0645">Protease</keyword>
<evidence type="ECO:0000256" key="3">
    <source>
        <dbReference type="ARBA" id="ARBA00022438"/>
    </source>
</evidence>
<keyword evidence="9" id="KW-0735">Signal-anchor</keyword>
<dbReference type="Gene3D" id="1.25.50.20">
    <property type="match status" value="1"/>
</dbReference>
<dbReference type="GO" id="GO:0005737">
    <property type="term" value="C:cytoplasm"/>
    <property type="evidence" value="ECO:0007669"/>
    <property type="project" value="TreeGrafter"/>
</dbReference>
<organism evidence="21 22">
    <name type="scientific">Schizopora paradoxa</name>
    <dbReference type="NCBI Taxonomy" id="27342"/>
    <lineage>
        <taxon>Eukaryota</taxon>
        <taxon>Fungi</taxon>
        <taxon>Dikarya</taxon>
        <taxon>Basidiomycota</taxon>
        <taxon>Agaricomycotina</taxon>
        <taxon>Agaricomycetes</taxon>
        <taxon>Hymenochaetales</taxon>
        <taxon>Schizoporaceae</taxon>
        <taxon>Schizopora</taxon>
    </lineage>
</organism>
<dbReference type="GO" id="GO:0008270">
    <property type="term" value="F:zinc ion binding"/>
    <property type="evidence" value="ECO:0007669"/>
    <property type="project" value="UniProtKB-UniRule"/>
</dbReference>
<evidence type="ECO:0000256" key="1">
    <source>
        <dbReference type="ARBA" id="ARBA00004606"/>
    </source>
</evidence>
<dbReference type="PANTHER" id="PTHR11533">
    <property type="entry name" value="PROTEASE M1 ZINC METALLOPROTEASE"/>
    <property type="match status" value="1"/>
</dbReference>
<dbReference type="Pfam" id="PF01433">
    <property type="entry name" value="Peptidase_M1"/>
    <property type="match status" value="1"/>
</dbReference>
<evidence type="ECO:0000313" key="21">
    <source>
        <dbReference type="EMBL" id="KLO18524.1"/>
    </source>
</evidence>
<dbReference type="Gene3D" id="2.60.40.1910">
    <property type="match status" value="1"/>
</dbReference>
<evidence type="ECO:0000259" key="18">
    <source>
        <dbReference type="Pfam" id="PF01433"/>
    </source>
</evidence>
<reference evidence="21 22" key="1">
    <citation type="submission" date="2015-04" db="EMBL/GenBank/DDBJ databases">
        <title>Complete genome sequence of Schizopora paradoxa KUC8140, a cosmopolitan wood degrader in East Asia.</title>
        <authorList>
            <consortium name="DOE Joint Genome Institute"/>
            <person name="Min B."/>
            <person name="Park H."/>
            <person name="Jang Y."/>
            <person name="Kim J.-J."/>
            <person name="Kim K.H."/>
            <person name="Pangilinan J."/>
            <person name="Lipzen A."/>
            <person name="Riley R."/>
            <person name="Grigoriev I.V."/>
            <person name="Spatafora J.W."/>
            <person name="Choi I.-G."/>
        </authorList>
    </citation>
    <scope>NUCLEOTIDE SEQUENCE [LARGE SCALE GENOMIC DNA]</scope>
    <source>
        <strain evidence="21 22">KUC8140</strain>
    </source>
</reference>
<evidence type="ECO:0000313" key="22">
    <source>
        <dbReference type="Proteomes" id="UP000053477"/>
    </source>
</evidence>
<dbReference type="InterPro" id="IPR014782">
    <property type="entry name" value="Peptidase_M1_dom"/>
</dbReference>
<feature type="site" description="Transition state stabilizer" evidence="16">
    <location>
        <position position="412"/>
    </location>
</feature>
<dbReference type="STRING" id="27342.A0A0H2S3G5"/>
<accession>A0A0H2S3G5</accession>
<dbReference type="GO" id="GO:0006508">
    <property type="term" value="P:proteolysis"/>
    <property type="evidence" value="ECO:0007669"/>
    <property type="project" value="UniProtKB-KW"/>
</dbReference>
<dbReference type="GO" id="GO:0043171">
    <property type="term" value="P:peptide catabolic process"/>
    <property type="evidence" value="ECO:0007669"/>
    <property type="project" value="TreeGrafter"/>
</dbReference>
<dbReference type="GO" id="GO:0042277">
    <property type="term" value="F:peptide binding"/>
    <property type="evidence" value="ECO:0007669"/>
    <property type="project" value="TreeGrafter"/>
</dbReference>
<keyword evidence="6 15" id="KW-0479">Metal-binding</keyword>
<dbReference type="InParanoid" id="A0A0H2S3G5"/>
<dbReference type="FunCoup" id="A0A0H2S3G5">
    <property type="interactions" value="542"/>
</dbReference>
<dbReference type="InterPro" id="IPR034016">
    <property type="entry name" value="M1_APN-typ"/>
</dbReference>
<keyword evidence="8 15" id="KW-0862">Zinc</keyword>
<dbReference type="Pfam" id="PF17900">
    <property type="entry name" value="Peptidase_M1_N"/>
    <property type="match status" value="1"/>
</dbReference>
<dbReference type="Proteomes" id="UP000053477">
    <property type="component" value="Unassembled WGS sequence"/>
</dbReference>
<feature type="binding site" evidence="15">
    <location>
        <position position="325"/>
    </location>
    <ligand>
        <name>Zn(2+)</name>
        <dbReference type="ChEBI" id="CHEBI:29105"/>
        <note>catalytic</note>
    </ligand>
</feature>
<dbReference type="Gene3D" id="1.10.390.10">
    <property type="entry name" value="Neutral Protease Domain 2"/>
    <property type="match status" value="1"/>
</dbReference>
<dbReference type="Gene3D" id="2.60.40.1730">
    <property type="entry name" value="tricorn interacting facor f3 domain"/>
    <property type="match status" value="1"/>
</dbReference>
<dbReference type="InterPro" id="IPR045357">
    <property type="entry name" value="Aminopeptidase_N-like_N"/>
</dbReference>
<dbReference type="FunFam" id="1.10.390.10:FF:000006">
    <property type="entry name" value="Puromycin-sensitive aminopeptidase"/>
    <property type="match status" value="1"/>
</dbReference>